<keyword evidence="3" id="KW-1185">Reference proteome</keyword>
<accession>A0A545TUT4</accession>
<dbReference type="AlphaFoldDB" id="A0A545TUT4"/>
<dbReference type="InterPro" id="IPR011051">
    <property type="entry name" value="RmlC_Cupin_sf"/>
</dbReference>
<dbReference type="InterPro" id="IPR013096">
    <property type="entry name" value="Cupin_2"/>
</dbReference>
<name>A0A545TUT4_9PROT</name>
<proteinExistence type="predicted"/>
<dbReference type="EMBL" id="VHSH01000003">
    <property type="protein sequence ID" value="TQV80980.1"/>
    <property type="molecule type" value="Genomic_DNA"/>
</dbReference>
<dbReference type="Proteomes" id="UP000315252">
    <property type="component" value="Unassembled WGS sequence"/>
</dbReference>
<dbReference type="Gene3D" id="2.60.120.10">
    <property type="entry name" value="Jelly Rolls"/>
    <property type="match status" value="1"/>
</dbReference>
<dbReference type="InterPro" id="IPR014710">
    <property type="entry name" value="RmlC-like_jellyroll"/>
</dbReference>
<sequence>MERALAAGVSPQGLRATQSLARGSMKLYFYAPRGEDLQTPHDQDEIYVVLKGSGSFTQIGDEAVPESLSFGPGDAIFVPAGREHRFENFSDDFETWVIMYGVSGGES</sequence>
<dbReference type="Pfam" id="PF07883">
    <property type="entry name" value="Cupin_2"/>
    <property type="match status" value="1"/>
</dbReference>
<reference evidence="2 3" key="1">
    <citation type="submission" date="2019-06" db="EMBL/GenBank/DDBJ databases">
        <title>Whole genome sequence for Rhodospirillaceae sp. R148.</title>
        <authorList>
            <person name="Wang G."/>
        </authorList>
    </citation>
    <scope>NUCLEOTIDE SEQUENCE [LARGE SCALE GENOMIC DNA]</scope>
    <source>
        <strain evidence="2 3">R148</strain>
    </source>
</reference>
<feature type="domain" description="Cupin type-2" evidence="1">
    <location>
        <begin position="30"/>
        <end position="92"/>
    </location>
</feature>
<dbReference type="OrthoDB" id="9798709at2"/>
<evidence type="ECO:0000313" key="2">
    <source>
        <dbReference type="EMBL" id="TQV80980.1"/>
    </source>
</evidence>
<gene>
    <name evidence="2" type="ORF">FKG95_12325</name>
</gene>
<comment type="caution">
    <text evidence="2">The sequence shown here is derived from an EMBL/GenBank/DDBJ whole genome shotgun (WGS) entry which is preliminary data.</text>
</comment>
<dbReference type="SUPFAM" id="SSF51182">
    <property type="entry name" value="RmlC-like cupins"/>
    <property type="match status" value="1"/>
</dbReference>
<evidence type="ECO:0000259" key="1">
    <source>
        <dbReference type="Pfam" id="PF07883"/>
    </source>
</evidence>
<protein>
    <submittedName>
        <fullName evidence="2">Cupin domain-containing protein</fullName>
    </submittedName>
</protein>
<organism evidence="2 3">
    <name type="scientific">Denitrobaculum tricleocarpae</name>
    <dbReference type="NCBI Taxonomy" id="2591009"/>
    <lineage>
        <taxon>Bacteria</taxon>
        <taxon>Pseudomonadati</taxon>
        <taxon>Pseudomonadota</taxon>
        <taxon>Alphaproteobacteria</taxon>
        <taxon>Rhodospirillales</taxon>
        <taxon>Rhodospirillaceae</taxon>
        <taxon>Denitrobaculum</taxon>
    </lineage>
</organism>
<evidence type="ECO:0000313" key="3">
    <source>
        <dbReference type="Proteomes" id="UP000315252"/>
    </source>
</evidence>